<accession>A0A2V1P6E8</accession>
<gene>
    <name evidence="1" type="ORF">DFK10_06215</name>
</gene>
<dbReference type="AlphaFoldDB" id="A0A2V1P6E8"/>
<dbReference type="InterPro" id="IPR000415">
    <property type="entry name" value="Nitroreductase-like"/>
</dbReference>
<sequence>MIAMDRLEACVVRAGLAPSTHNTQPARWALDTDGATLFCDTECGLPVGDPEGRDAALSCGAALEAMVLALSAEGVGADVELADDPRFAPGNGLETVAHLRFVEGAEHGLHRQLEDRFTWRGRFDAAPMELYGWSRPDARLVLDDKGRRWLAERNDWASLQIMRDRAFRRELLDWMRLSPGHPRNGVDGMNRAAMNMSGPVALGTPLVLGPLWPVLDKAGLTAGLTSEAAATLSAPVIALFHRPRAESPVESGRAYLRMCLEAASLGMAGWPMAALSDHPVTNGEICTRFGIAPDRRLVQAIRFGKPTGAAPPRARKSLSDLLV</sequence>
<dbReference type="OrthoDB" id="8156917at2"/>
<dbReference type="RefSeq" id="WP_109387716.1">
    <property type="nucleotide sequence ID" value="NZ_QETF01000005.1"/>
</dbReference>
<dbReference type="Gene3D" id="3.40.109.10">
    <property type="entry name" value="NADH Oxidase"/>
    <property type="match status" value="1"/>
</dbReference>
<name>A0A2V1P6E8_9RHOB</name>
<dbReference type="SUPFAM" id="SSF55469">
    <property type="entry name" value="FMN-dependent nitroreductase-like"/>
    <property type="match status" value="2"/>
</dbReference>
<organism evidence="1 2">
    <name type="scientific">Salibaculum griseiflavum</name>
    <dbReference type="NCBI Taxonomy" id="1914409"/>
    <lineage>
        <taxon>Bacteria</taxon>
        <taxon>Pseudomonadati</taxon>
        <taxon>Pseudomonadota</taxon>
        <taxon>Alphaproteobacteria</taxon>
        <taxon>Rhodobacterales</taxon>
        <taxon>Roseobacteraceae</taxon>
        <taxon>Salibaculum</taxon>
    </lineage>
</organism>
<evidence type="ECO:0000313" key="1">
    <source>
        <dbReference type="EMBL" id="PWG17370.1"/>
    </source>
</evidence>
<evidence type="ECO:0008006" key="3">
    <source>
        <dbReference type="Google" id="ProtNLM"/>
    </source>
</evidence>
<dbReference type="Proteomes" id="UP000245293">
    <property type="component" value="Unassembled WGS sequence"/>
</dbReference>
<reference evidence="2" key="1">
    <citation type="submission" date="2018-05" db="EMBL/GenBank/DDBJ databases">
        <authorList>
            <person name="Du Z."/>
            <person name="Wang X."/>
        </authorList>
    </citation>
    <scope>NUCLEOTIDE SEQUENCE [LARGE SCALE GENOMIC DNA]</scope>
    <source>
        <strain evidence="2">WDS4C29</strain>
    </source>
</reference>
<proteinExistence type="predicted"/>
<evidence type="ECO:0000313" key="2">
    <source>
        <dbReference type="Proteomes" id="UP000245293"/>
    </source>
</evidence>
<keyword evidence="2" id="KW-1185">Reference proteome</keyword>
<protein>
    <recommendedName>
        <fullName evidence="3">Nitroreductase</fullName>
    </recommendedName>
</protein>
<dbReference type="GO" id="GO:0016491">
    <property type="term" value="F:oxidoreductase activity"/>
    <property type="evidence" value="ECO:0007669"/>
    <property type="project" value="InterPro"/>
</dbReference>
<dbReference type="EMBL" id="QETF01000005">
    <property type="protein sequence ID" value="PWG17370.1"/>
    <property type="molecule type" value="Genomic_DNA"/>
</dbReference>
<comment type="caution">
    <text evidence="1">The sequence shown here is derived from an EMBL/GenBank/DDBJ whole genome shotgun (WGS) entry which is preliminary data.</text>
</comment>